<dbReference type="InterPro" id="IPR045269">
    <property type="entry name" value="Atg1-like"/>
</dbReference>
<dbReference type="InterPro" id="IPR011009">
    <property type="entry name" value="Kinase-like_dom_sf"/>
</dbReference>
<gene>
    <name evidence="1" type="ORF">MKW98_011938</name>
</gene>
<dbReference type="AlphaFoldDB" id="A0AAD4T6A7"/>
<evidence type="ECO:0000313" key="1">
    <source>
        <dbReference type="EMBL" id="KAI3938786.1"/>
    </source>
</evidence>
<dbReference type="PANTHER" id="PTHR24348">
    <property type="entry name" value="SERINE/THREONINE-PROTEIN KINASE UNC-51-RELATED"/>
    <property type="match status" value="1"/>
</dbReference>
<dbReference type="GO" id="GO:0010506">
    <property type="term" value="P:regulation of autophagy"/>
    <property type="evidence" value="ECO:0007669"/>
    <property type="project" value="InterPro"/>
</dbReference>
<dbReference type="GO" id="GO:0005737">
    <property type="term" value="C:cytoplasm"/>
    <property type="evidence" value="ECO:0007669"/>
    <property type="project" value="TreeGrafter"/>
</dbReference>
<dbReference type="GO" id="GO:0004674">
    <property type="term" value="F:protein serine/threonine kinase activity"/>
    <property type="evidence" value="ECO:0007669"/>
    <property type="project" value="InterPro"/>
</dbReference>
<proteinExistence type="predicted"/>
<evidence type="ECO:0008006" key="3">
    <source>
        <dbReference type="Google" id="ProtNLM"/>
    </source>
</evidence>
<evidence type="ECO:0000313" key="2">
    <source>
        <dbReference type="Proteomes" id="UP001202328"/>
    </source>
</evidence>
<comment type="caution">
    <text evidence="1">The sequence shown here is derived from an EMBL/GenBank/DDBJ whole genome shotgun (WGS) entry which is preliminary data.</text>
</comment>
<organism evidence="1 2">
    <name type="scientific">Papaver atlanticum</name>
    <dbReference type="NCBI Taxonomy" id="357466"/>
    <lineage>
        <taxon>Eukaryota</taxon>
        <taxon>Viridiplantae</taxon>
        <taxon>Streptophyta</taxon>
        <taxon>Embryophyta</taxon>
        <taxon>Tracheophyta</taxon>
        <taxon>Spermatophyta</taxon>
        <taxon>Magnoliopsida</taxon>
        <taxon>Ranunculales</taxon>
        <taxon>Papaveraceae</taxon>
        <taxon>Papaveroideae</taxon>
        <taxon>Papaver</taxon>
    </lineage>
</organism>
<name>A0AAD4T6A7_9MAGN</name>
<sequence>MPMISKIRKEYYLDMVQERIHLILAYCRGGDLSMHIQHKGKVTEATEKHFMPQLASGIILNIFAHLCGSPLYTAPDNSVPEADLGSVGVILYQFVIGKTSFNGNNQIQLL</sequence>
<accession>A0AAD4T6A7</accession>
<dbReference type="SUPFAM" id="SSF56112">
    <property type="entry name" value="Protein kinase-like (PK-like)"/>
    <property type="match status" value="1"/>
</dbReference>
<reference evidence="1" key="1">
    <citation type="submission" date="2022-04" db="EMBL/GenBank/DDBJ databases">
        <title>A functionally conserved STORR gene fusion in Papaver species that diverged 16.8 million years ago.</title>
        <authorList>
            <person name="Catania T."/>
        </authorList>
    </citation>
    <scope>NUCLEOTIDE SEQUENCE</scope>
    <source>
        <strain evidence="1">S-188037</strain>
    </source>
</reference>
<keyword evidence="2" id="KW-1185">Reference proteome</keyword>
<dbReference type="PANTHER" id="PTHR24348:SF68">
    <property type="entry name" value="SERINE_THREONINE-PROTEIN KINASE ATG1C"/>
    <property type="match status" value="1"/>
</dbReference>
<protein>
    <recommendedName>
        <fullName evidence="3">Protein kinase domain-containing protein</fullName>
    </recommendedName>
</protein>
<dbReference type="EMBL" id="JAJJMB010005473">
    <property type="protein sequence ID" value="KAI3938786.1"/>
    <property type="molecule type" value="Genomic_DNA"/>
</dbReference>
<dbReference type="Proteomes" id="UP001202328">
    <property type="component" value="Unassembled WGS sequence"/>
</dbReference>